<evidence type="ECO:0000256" key="6">
    <source>
        <dbReference type="SAM" id="MobiDB-lite"/>
    </source>
</evidence>
<dbReference type="GO" id="GO:0005133">
    <property type="term" value="F:type II interferon receptor binding"/>
    <property type="evidence" value="ECO:0007669"/>
    <property type="project" value="InterPro"/>
</dbReference>
<organism evidence="8 9">
    <name type="scientific">Sinocyclocheilus anshuiensis</name>
    <dbReference type="NCBI Taxonomy" id="1608454"/>
    <lineage>
        <taxon>Eukaryota</taxon>
        <taxon>Metazoa</taxon>
        <taxon>Chordata</taxon>
        <taxon>Craniata</taxon>
        <taxon>Vertebrata</taxon>
        <taxon>Euteleostomi</taxon>
        <taxon>Actinopterygii</taxon>
        <taxon>Neopterygii</taxon>
        <taxon>Teleostei</taxon>
        <taxon>Ostariophysi</taxon>
        <taxon>Cypriniformes</taxon>
        <taxon>Cyprinidae</taxon>
        <taxon>Cyprininae</taxon>
        <taxon>Sinocyclocheilus</taxon>
    </lineage>
</organism>
<dbReference type="AlphaFoldDB" id="A0A671N1A3"/>
<name>A0A671N1A3_9TELE</name>
<accession>A0A671N1A3</accession>
<feature type="region of interest" description="Disordered" evidence="6">
    <location>
        <begin position="166"/>
        <end position="185"/>
    </location>
</feature>
<keyword evidence="5" id="KW-0325">Glycoprotein</keyword>
<dbReference type="PANTHER" id="PTHR11419">
    <property type="entry name" value="INTERFERON GAMMA"/>
    <property type="match status" value="1"/>
</dbReference>
<evidence type="ECO:0000256" key="2">
    <source>
        <dbReference type="ARBA" id="ARBA00007566"/>
    </source>
</evidence>
<evidence type="ECO:0000313" key="9">
    <source>
        <dbReference type="Proteomes" id="UP000472260"/>
    </source>
</evidence>
<dbReference type="Gene3D" id="1.20.1250.10">
    <property type="match status" value="1"/>
</dbReference>
<feature type="chain" id="PRO_5025592957" evidence="7">
    <location>
        <begin position="27"/>
        <end position="185"/>
    </location>
</feature>
<keyword evidence="9" id="KW-1185">Reference proteome</keyword>
<sequence length="185" mass="21920">MIVQNMMAFFWGVCLLTSGWMTYGEASVPENLDKSIDELKAYYIKDNHELHNAHPVFLRVLKDLKVNLEEPEQNLLMSIIMDTYSRIFTRMENDSLDEATKERLAHVQEHLKKLKENYFPGKSAELKTYAETLWAIKEDDPVVQRKVLFELKRVYREATQLRNLKNKERRRRQAKITKSKSLNRS</sequence>
<reference evidence="8" key="2">
    <citation type="submission" date="2025-09" db="UniProtKB">
        <authorList>
            <consortium name="Ensembl"/>
        </authorList>
    </citation>
    <scope>IDENTIFICATION</scope>
</reference>
<feature type="signal peptide" evidence="7">
    <location>
        <begin position="1"/>
        <end position="26"/>
    </location>
</feature>
<dbReference type="PANTHER" id="PTHR11419:SF0">
    <property type="entry name" value="INTERFERON GAMMA"/>
    <property type="match status" value="1"/>
</dbReference>
<proteinExistence type="inferred from homology"/>
<keyword evidence="4" id="KW-0964">Secreted</keyword>
<evidence type="ECO:0000256" key="4">
    <source>
        <dbReference type="ARBA" id="ARBA00022525"/>
    </source>
</evidence>
<evidence type="ECO:0000256" key="1">
    <source>
        <dbReference type="ARBA" id="ARBA00004613"/>
    </source>
</evidence>
<dbReference type="GO" id="GO:0006955">
    <property type="term" value="P:immune response"/>
    <property type="evidence" value="ECO:0007669"/>
    <property type="project" value="InterPro"/>
</dbReference>
<dbReference type="SUPFAM" id="SSF47266">
    <property type="entry name" value="4-helical cytokines"/>
    <property type="match status" value="1"/>
</dbReference>
<protein>
    <submittedName>
        <fullName evidence="8">Interferon gamma 1</fullName>
    </submittedName>
</protein>
<evidence type="ECO:0000256" key="7">
    <source>
        <dbReference type="SAM" id="SignalP"/>
    </source>
</evidence>
<dbReference type="Pfam" id="PF00714">
    <property type="entry name" value="IFN-gamma"/>
    <property type="match status" value="1"/>
</dbReference>
<dbReference type="InterPro" id="IPR002069">
    <property type="entry name" value="Interferon_gamma"/>
</dbReference>
<dbReference type="Proteomes" id="UP000472260">
    <property type="component" value="Unassembled WGS sequence"/>
</dbReference>
<keyword evidence="3" id="KW-0202">Cytokine</keyword>
<keyword evidence="7" id="KW-0732">Signal</keyword>
<dbReference type="GO" id="GO:0005125">
    <property type="term" value="F:cytokine activity"/>
    <property type="evidence" value="ECO:0007669"/>
    <property type="project" value="UniProtKB-KW"/>
</dbReference>
<comment type="similarity">
    <text evidence="2">Belongs to the type II (or gamma) interferon family.</text>
</comment>
<evidence type="ECO:0000256" key="3">
    <source>
        <dbReference type="ARBA" id="ARBA00022514"/>
    </source>
</evidence>
<dbReference type="InterPro" id="IPR009079">
    <property type="entry name" value="4_helix_cytokine-like_core"/>
</dbReference>
<reference evidence="8" key="1">
    <citation type="submission" date="2025-08" db="UniProtKB">
        <authorList>
            <consortium name="Ensembl"/>
        </authorList>
    </citation>
    <scope>IDENTIFICATION</scope>
</reference>
<evidence type="ECO:0000256" key="5">
    <source>
        <dbReference type="ARBA" id="ARBA00023180"/>
    </source>
</evidence>
<evidence type="ECO:0000313" key="8">
    <source>
        <dbReference type="Ensembl" id="ENSSANP00000038137.1"/>
    </source>
</evidence>
<dbReference type="Ensembl" id="ENSSANT00000040583.1">
    <property type="protein sequence ID" value="ENSSANP00000038137.1"/>
    <property type="gene ID" value="ENSSANG00000019409.1"/>
</dbReference>
<dbReference type="GO" id="GO:0005615">
    <property type="term" value="C:extracellular space"/>
    <property type="evidence" value="ECO:0007669"/>
    <property type="project" value="UniProtKB-KW"/>
</dbReference>
<feature type="compositionally biased region" description="Basic residues" evidence="6">
    <location>
        <begin position="167"/>
        <end position="185"/>
    </location>
</feature>
<comment type="subcellular location">
    <subcellularLocation>
        <location evidence="1">Secreted</location>
    </subcellularLocation>
</comment>